<dbReference type="SUPFAM" id="SSF57850">
    <property type="entry name" value="RING/U-box"/>
    <property type="match status" value="1"/>
</dbReference>
<dbReference type="EMBL" id="LR862142">
    <property type="protein sequence ID" value="CAD1822261.1"/>
    <property type="molecule type" value="Genomic_DNA"/>
</dbReference>
<dbReference type="Pfam" id="PF13639">
    <property type="entry name" value="zf-RING_2"/>
    <property type="match status" value="1"/>
</dbReference>
<feature type="region of interest" description="Disordered" evidence="8">
    <location>
        <begin position="1"/>
        <end position="23"/>
    </location>
</feature>
<evidence type="ECO:0000256" key="2">
    <source>
        <dbReference type="ARBA" id="ARBA00012483"/>
    </source>
</evidence>
<accession>A0A6V7NUI1</accession>
<dbReference type="SMART" id="SM00184">
    <property type="entry name" value="RING"/>
    <property type="match status" value="1"/>
</dbReference>
<sequence>MDGGGTTGNSSPPPPSSPSSPGAARVLGFRVATVVEDNPAYYGAASTLVLTAVAFCSGAVFVAVAVFLQCVCHRRRGSGVGPSVGSTRWFRRASGLSPSAISSLPAFAYERDADGGSGGGGGGCAVCLESVGDGETVRRLPMCKHLFHMECIDMWLYSHSTCPVCRAVVGPADAAEDNEQVATPTTTATATAVVAEGSAGVQYLPV</sequence>
<evidence type="ECO:0000256" key="1">
    <source>
        <dbReference type="ARBA" id="ARBA00000900"/>
    </source>
</evidence>
<dbReference type="GO" id="GO:0061630">
    <property type="term" value="F:ubiquitin protein ligase activity"/>
    <property type="evidence" value="ECO:0007669"/>
    <property type="project" value="UniProtKB-EC"/>
</dbReference>
<dbReference type="PROSITE" id="PS50089">
    <property type="entry name" value="ZF_RING_2"/>
    <property type="match status" value="1"/>
</dbReference>
<keyword evidence="9" id="KW-0812">Transmembrane</keyword>
<dbReference type="InterPro" id="IPR013083">
    <property type="entry name" value="Znf_RING/FYVE/PHD"/>
</dbReference>
<dbReference type="InterPro" id="IPR001841">
    <property type="entry name" value="Znf_RING"/>
</dbReference>
<dbReference type="InterPro" id="IPR053238">
    <property type="entry name" value="RING-H2_zinc_finger"/>
</dbReference>
<dbReference type="AlphaFoldDB" id="A0A6V7NUI1"/>
<evidence type="ECO:0000256" key="7">
    <source>
        <dbReference type="PROSITE-ProRule" id="PRU00175"/>
    </source>
</evidence>
<evidence type="ECO:0000256" key="9">
    <source>
        <dbReference type="SAM" id="Phobius"/>
    </source>
</evidence>
<feature type="transmembrane region" description="Helical" evidence="9">
    <location>
        <begin position="40"/>
        <end position="68"/>
    </location>
</feature>
<keyword evidence="3" id="KW-0479">Metal-binding</keyword>
<feature type="domain" description="RING-type" evidence="10">
    <location>
        <begin position="124"/>
        <end position="166"/>
    </location>
</feature>
<proteinExistence type="inferred from homology"/>
<dbReference type="PANTHER" id="PTHR14155:SF627">
    <property type="entry name" value="OS06G0192800 PROTEIN"/>
    <property type="match status" value="1"/>
</dbReference>
<keyword evidence="9" id="KW-1133">Transmembrane helix</keyword>
<name>A0A6V7NUI1_ANACO</name>
<evidence type="ECO:0000256" key="3">
    <source>
        <dbReference type="ARBA" id="ARBA00022723"/>
    </source>
</evidence>
<dbReference type="CDD" id="cd16461">
    <property type="entry name" value="RING-H2_EL5-like"/>
    <property type="match status" value="1"/>
</dbReference>
<evidence type="ECO:0000256" key="8">
    <source>
        <dbReference type="SAM" id="MobiDB-lite"/>
    </source>
</evidence>
<dbReference type="Gene3D" id="3.30.40.10">
    <property type="entry name" value="Zinc/RING finger domain, C3HC4 (zinc finger)"/>
    <property type="match status" value="1"/>
</dbReference>
<evidence type="ECO:0000256" key="6">
    <source>
        <dbReference type="ARBA" id="ARBA00024209"/>
    </source>
</evidence>
<protein>
    <recommendedName>
        <fullName evidence="2">RING-type E3 ubiquitin transferase</fullName>
        <ecNumber evidence="2">2.3.2.27</ecNumber>
    </recommendedName>
</protein>
<comment type="similarity">
    <text evidence="6">Belongs to the RING-type zinc finger family. ATL subfamily.</text>
</comment>
<organism evidence="11">
    <name type="scientific">Ananas comosus var. bracteatus</name>
    <name type="common">red pineapple</name>
    <dbReference type="NCBI Taxonomy" id="296719"/>
    <lineage>
        <taxon>Eukaryota</taxon>
        <taxon>Viridiplantae</taxon>
        <taxon>Streptophyta</taxon>
        <taxon>Embryophyta</taxon>
        <taxon>Tracheophyta</taxon>
        <taxon>Spermatophyta</taxon>
        <taxon>Magnoliopsida</taxon>
        <taxon>Liliopsida</taxon>
        <taxon>Poales</taxon>
        <taxon>Bromeliaceae</taxon>
        <taxon>Bromelioideae</taxon>
        <taxon>Ananas</taxon>
    </lineage>
</organism>
<gene>
    <name evidence="11" type="ORF">CB5_LOCUS5472</name>
</gene>
<keyword evidence="4 7" id="KW-0863">Zinc-finger</keyword>
<evidence type="ECO:0000256" key="5">
    <source>
        <dbReference type="ARBA" id="ARBA00022833"/>
    </source>
</evidence>
<evidence type="ECO:0000259" key="10">
    <source>
        <dbReference type="PROSITE" id="PS50089"/>
    </source>
</evidence>
<dbReference type="GO" id="GO:0008270">
    <property type="term" value="F:zinc ion binding"/>
    <property type="evidence" value="ECO:0007669"/>
    <property type="project" value="UniProtKB-KW"/>
</dbReference>
<reference evidence="11" key="1">
    <citation type="submission" date="2020-07" db="EMBL/GenBank/DDBJ databases">
        <authorList>
            <person name="Lin J."/>
        </authorList>
    </citation>
    <scope>NUCLEOTIDE SEQUENCE</scope>
</reference>
<keyword evidence="5" id="KW-0862">Zinc</keyword>
<comment type="catalytic activity">
    <reaction evidence="1">
        <text>S-ubiquitinyl-[E2 ubiquitin-conjugating enzyme]-L-cysteine + [acceptor protein]-L-lysine = [E2 ubiquitin-conjugating enzyme]-L-cysteine + N(6)-ubiquitinyl-[acceptor protein]-L-lysine.</text>
        <dbReference type="EC" id="2.3.2.27"/>
    </reaction>
</comment>
<keyword evidence="9" id="KW-0472">Membrane</keyword>
<evidence type="ECO:0000256" key="4">
    <source>
        <dbReference type="ARBA" id="ARBA00022771"/>
    </source>
</evidence>
<dbReference type="EC" id="2.3.2.27" evidence="2"/>
<evidence type="ECO:0000313" key="11">
    <source>
        <dbReference type="EMBL" id="CAD1822261.1"/>
    </source>
</evidence>
<dbReference type="PANTHER" id="PTHR14155">
    <property type="entry name" value="RING FINGER DOMAIN-CONTAINING"/>
    <property type="match status" value="1"/>
</dbReference>